<sequence>MGTVNIKTKSEQLEEAKERKIKELSRKCQEVIIYDFVASNGNGYRLTVEDQLNMQGQKNDLDDDTDITSVDWMTIDDVDTTHTRDEWLAVYKEAFQHKNDSIWHNKAKRDDVNACTTIDEVDAVTW</sequence>
<organism evidence="2 3">
    <name type="scientific">Salibacterium salarium</name>
    <dbReference type="NCBI Taxonomy" id="284579"/>
    <lineage>
        <taxon>Bacteria</taxon>
        <taxon>Bacillati</taxon>
        <taxon>Bacillota</taxon>
        <taxon>Bacilli</taxon>
        <taxon>Bacillales</taxon>
        <taxon>Bacillaceae</taxon>
    </lineage>
</organism>
<evidence type="ECO:0000259" key="1">
    <source>
        <dbReference type="Pfam" id="PF14301"/>
    </source>
</evidence>
<name>A0A3R9PEF5_9BACI</name>
<gene>
    <name evidence="2" type="ORF">D7Z54_33615</name>
</gene>
<proteinExistence type="predicted"/>
<dbReference type="InterPro" id="IPR025484">
    <property type="entry name" value="DUF4376"/>
</dbReference>
<dbReference type="Proteomes" id="UP000275076">
    <property type="component" value="Unassembled WGS sequence"/>
</dbReference>
<keyword evidence="3" id="KW-1185">Reference proteome</keyword>
<comment type="caution">
    <text evidence="2">The sequence shown here is derived from an EMBL/GenBank/DDBJ whole genome shotgun (WGS) entry which is preliminary data.</text>
</comment>
<feature type="domain" description="DUF4376" evidence="1">
    <location>
        <begin position="15"/>
        <end position="124"/>
    </location>
</feature>
<dbReference type="OrthoDB" id="2970274at2"/>
<dbReference type="Pfam" id="PF14301">
    <property type="entry name" value="DUF4376"/>
    <property type="match status" value="1"/>
</dbReference>
<reference evidence="2 3" key="1">
    <citation type="submission" date="2018-10" db="EMBL/GenBank/DDBJ databases">
        <title>Draft genome sequence of Bacillus salarius IM0101, isolated from a hypersaline soil in Inner Mongolia, China.</title>
        <authorList>
            <person name="Yamprayoonswat W."/>
            <person name="Boonvisut S."/>
            <person name="Jumpathong W."/>
            <person name="Sittihan S."/>
            <person name="Ruangsuj P."/>
            <person name="Wanthongcharoen S."/>
            <person name="Thongpramul N."/>
            <person name="Pimmason S."/>
            <person name="Yu B."/>
            <person name="Yasawong M."/>
        </authorList>
    </citation>
    <scope>NUCLEOTIDE SEQUENCE [LARGE SCALE GENOMIC DNA]</scope>
    <source>
        <strain evidence="2 3">IM0101</strain>
    </source>
</reference>
<dbReference type="AlphaFoldDB" id="A0A3R9PEF5"/>
<evidence type="ECO:0000313" key="3">
    <source>
        <dbReference type="Proteomes" id="UP000275076"/>
    </source>
</evidence>
<evidence type="ECO:0000313" key="2">
    <source>
        <dbReference type="EMBL" id="RSL28993.1"/>
    </source>
</evidence>
<accession>A0A3R9PEF5</accession>
<dbReference type="EMBL" id="RBVX01000108">
    <property type="protein sequence ID" value="RSL28993.1"/>
    <property type="molecule type" value="Genomic_DNA"/>
</dbReference>
<dbReference type="RefSeq" id="WP_125563365.1">
    <property type="nucleotide sequence ID" value="NZ_RBVX01000108.1"/>
</dbReference>
<protein>
    <recommendedName>
        <fullName evidence="1">DUF4376 domain-containing protein</fullName>
    </recommendedName>
</protein>